<name>A0ABW1EE61_9BACT</name>
<dbReference type="EMBL" id="JBHSPH010000002">
    <property type="protein sequence ID" value="MFC5862127.1"/>
    <property type="molecule type" value="Genomic_DNA"/>
</dbReference>
<organism evidence="1 2">
    <name type="scientific">Acidicapsa dinghuensis</name>
    <dbReference type="NCBI Taxonomy" id="2218256"/>
    <lineage>
        <taxon>Bacteria</taxon>
        <taxon>Pseudomonadati</taxon>
        <taxon>Acidobacteriota</taxon>
        <taxon>Terriglobia</taxon>
        <taxon>Terriglobales</taxon>
        <taxon>Acidobacteriaceae</taxon>
        <taxon>Acidicapsa</taxon>
    </lineage>
</organism>
<accession>A0ABW1EE61</accession>
<comment type="caution">
    <text evidence="1">The sequence shown here is derived from an EMBL/GenBank/DDBJ whole genome shotgun (WGS) entry which is preliminary data.</text>
</comment>
<reference evidence="2" key="1">
    <citation type="journal article" date="2019" name="Int. J. Syst. Evol. Microbiol.">
        <title>The Global Catalogue of Microorganisms (GCM) 10K type strain sequencing project: providing services to taxonomists for standard genome sequencing and annotation.</title>
        <authorList>
            <consortium name="The Broad Institute Genomics Platform"/>
            <consortium name="The Broad Institute Genome Sequencing Center for Infectious Disease"/>
            <person name="Wu L."/>
            <person name="Ma J."/>
        </authorList>
    </citation>
    <scope>NUCLEOTIDE SEQUENCE [LARGE SCALE GENOMIC DNA]</scope>
    <source>
        <strain evidence="2">JCM 4087</strain>
    </source>
</reference>
<dbReference type="Pfam" id="PF13602">
    <property type="entry name" value="ADH_zinc_N_2"/>
    <property type="match status" value="1"/>
</dbReference>
<keyword evidence="2" id="KW-1185">Reference proteome</keyword>
<gene>
    <name evidence="1" type="ORF">ACFPT7_07475</name>
</gene>
<evidence type="ECO:0000313" key="1">
    <source>
        <dbReference type="EMBL" id="MFC5862127.1"/>
    </source>
</evidence>
<dbReference type="RefSeq" id="WP_263338281.1">
    <property type="nucleotide sequence ID" value="NZ_JAGSYH010000004.1"/>
</dbReference>
<dbReference type="Proteomes" id="UP001596091">
    <property type="component" value="Unassembled WGS sequence"/>
</dbReference>
<protein>
    <submittedName>
        <fullName evidence="1">Zinc-binding dehydrogenase</fullName>
    </submittedName>
</protein>
<proteinExistence type="predicted"/>
<dbReference type="Gene3D" id="3.90.180.10">
    <property type="entry name" value="Medium-chain alcohol dehydrogenases, catalytic domain"/>
    <property type="match status" value="1"/>
</dbReference>
<evidence type="ECO:0000313" key="2">
    <source>
        <dbReference type="Proteomes" id="UP001596091"/>
    </source>
</evidence>
<sequence length="61" mass="6739">MLLHYVARREELEASVNELFNVVASGKVRIKINQRFALKDAADAHKAWKVGASSGTTILTI</sequence>